<dbReference type="Proteomes" id="UP000269721">
    <property type="component" value="Unassembled WGS sequence"/>
</dbReference>
<reference evidence="3" key="1">
    <citation type="journal article" date="2018" name="Nat. Microbiol.">
        <title>Leveraging single-cell genomics to expand the fungal tree of life.</title>
        <authorList>
            <person name="Ahrendt S.R."/>
            <person name="Quandt C.A."/>
            <person name="Ciobanu D."/>
            <person name="Clum A."/>
            <person name="Salamov A."/>
            <person name="Andreopoulos B."/>
            <person name="Cheng J.F."/>
            <person name="Woyke T."/>
            <person name="Pelin A."/>
            <person name="Henrissat B."/>
            <person name="Reynolds N.K."/>
            <person name="Benny G.L."/>
            <person name="Smith M.E."/>
            <person name="James T.Y."/>
            <person name="Grigoriev I.V."/>
        </authorList>
    </citation>
    <scope>NUCLEOTIDE SEQUENCE [LARGE SCALE GENOMIC DNA]</scope>
</reference>
<keyword evidence="3" id="KW-1185">Reference proteome</keyword>
<dbReference type="AlphaFoldDB" id="A0A4P9VU42"/>
<gene>
    <name evidence="2" type="ORF">BDK51DRAFT_49604</name>
</gene>
<evidence type="ECO:0000313" key="2">
    <source>
        <dbReference type="EMBL" id="RKO83081.1"/>
    </source>
</evidence>
<feature type="region of interest" description="Disordered" evidence="1">
    <location>
        <begin position="220"/>
        <end position="256"/>
    </location>
</feature>
<accession>A0A4P9VU42</accession>
<feature type="compositionally biased region" description="Polar residues" evidence="1">
    <location>
        <begin position="223"/>
        <end position="235"/>
    </location>
</feature>
<proteinExistence type="predicted"/>
<evidence type="ECO:0000313" key="3">
    <source>
        <dbReference type="Proteomes" id="UP000269721"/>
    </source>
</evidence>
<name>A0A4P9VU42_9FUNG</name>
<sequence length="272" mass="29608">MGRGWGANHERVLTAEALRRVGRGSLEGRVRFRSPLANDGRLVDRRLIAPKPALVGAPSIIDRSVRFHIPDEHDDNEEEKPAHGVVAIRLAIVKAWGALFGRRVFPRDLPEVAFVRVRDSRVVARERLDAKVPSPPPVREPIIVLLYNPDLDKVASAPATIAPVVAAAVIALPPPAPAPEDDDWDMTPAELLARLCSPPPLPSAPAEPQRSILARFVPRRTPRTPQGSSADTVAVTSAGDIREGGKDAPEPKPARRWGMKMMRFFRAGGIEA</sequence>
<evidence type="ECO:0000256" key="1">
    <source>
        <dbReference type="SAM" id="MobiDB-lite"/>
    </source>
</evidence>
<protein>
    <submittedName>
        <fullName evidence="2">Uncharacterized protein</fullName>
    </submittedName>
</protein>
<dbReference type="EMBL" id="ML001695">
    <property type="protein sequence ID" value="RKO83081.1"/>
    <property type="molecule type" value="Genomic_DNA"/>
</dbReference>
<organism evidence="2 3">
    <name type="scientific">Blyttiomyces helicus</name>
    <dbReference type="NCBI Taxonomy" id="388810"/>
    <lineage>
        <taxon>Eukaryota</taxon>
        <taxon>Fungi</taxon>
        <taxon>Fungi incertae sedis</taxon>
        <taxon>Chytridiomycota</taxon>
        <taxon>Chytridiomycota incertae sedis</taxon>
        <taxon>Chytridiomycetes</taxon>
        <taxon>Chytridiomycetes incertae sedis</taxon>
        <taxon>Blyttiomyces</taxon>
    </lineage>
</organism>
<feature type="compositionally biased region" description="Basic and acidic residues" evidence="1">
    <location>
        <begin position="240"/>
        <end position="253"/>
    </location>
</feature>